<dbReference type="Pfam" id="PF01531">
    <property type="entry name" value="Glyco_transf_11"/>
    <property type="match status" value="1"/>
</dbReference>
<proteinExistence type="predicted"/>
<dbReference type="PANTHER" id="PTHR11927:SF9">
    <property type="entry name" value="L-FUCOSYLTRANSFERASE"/>
    <property type="match status" value="1"/>
</dbReference>
<keyword evidence="2" id="KW-0808">Transferase</keyword>
<dbReference type="GO" id="GO:0016020">
    <property type="term" value="C:membrane"/>
    <property type="evidence" value="ECO:0007669"/>
    <property type="project" value="InterPro"/>
</dbReference>
<evidence type="ECO:0000256" key="2">
    <source>
        <dbReference type="ARBA" id="ARBA00022679"/>
    </source>
</evidence>
<dbReference type="EMBL" id="CP022386">
    <property type="protein sequence ID" value="ATA86207.1"/>
    <property type="molecule type" value="Genomic_DNA"/>
</dbReference>
<name>A0A250FQG0_9FLAO</name>
<dbReference type="RefSeq" id="WP_095909618.1">
    <property type="nucleotide sequence ID" value="NZ_CAUPXI010000027.1"/>
</dbReference>
<dbReference type="GO" id="GO:0005975">
    <property type="term" value="P:carbohydrate metabolic process"/>
    <property type="evidence" value="ECO:0007669"/>
    <property type="project" value="InterPro"/>
</dbReference>
<keyword evidence="1" id="KW-0328">Glycosyltransferase</keyword>
<evidence type="ECO:0000313" key="3">
    <source>
        <dbReference type="EMBL" id="ATA86207.1"/>
    </source>
</evidence>
<dbReference type="GO" id="GO:0008107">
    <property type="term" value="F:galactoside 2-alpha-L-fucosyltransferase activity"/>
    <property type="evidence" value="ECO:0007669"/>
    <property type="project" value="InterPro"/>
</dbReference>
<dbReference type="Proteomes" id="UP000217250">
    <property type="component" value="Chromosome"/>
</dbReference>
<accession>A0A250FQG0</accession>
<evidence type="ECO:0008006" key="5">
    <source>
        <dbReference type="Google" id="ProtNLM"/>
    </source>
</evidence>
<sequence length="289" mass="34139">MKQKHYIYQQGGLGNQLYILAYAFYLKEKGVGPLCMYSADRQKKDTKDKKKRNVYSQITEKLGFPISRLSYFFFSMAKKMAKKSFFKNYIALQVEKEGQFAVFQEPATQYESKIYLHMGWYQSYLYQTPEFIERLYKIIEELAGNTRQFSITENDVVLHIRRGDFLKEKNRALFHIIETPHYLEGLAKLSQGINLEKVYILSDDFEGIEDIITTLSKQYEVVLVKGNTVLQDLYLLTQFKNYVIGNSTFSWWGAYLSKYKERANIIVPKEPWKIPMPEKSPYPPYWVQI</sequence>
<gene>
    <name evidence="3" type="ORF">CGC50_02975</name>
</gene>
<dbReference type="GeneID" id="84807521"/>
<evidence type="ECO:0000256" key="1">
    <source>
        <dbReference type="ARBA" id="ARBA00022676"/>
    </source>
</evidence>
<evidence type="ECO:0000313" key="4">
    <source>
        <dbReference type="Proteomes" id="UP000217250"/>
    </source>
</evidence>
<dbReference type="AlphaFoldDB" id="A0A250FQG0"/>
<dbReference type="CDD" id="cd11301">
    <property type="entry name" value="Fut1_Fut2_like"/>
    <property type="match status" value="1"/>
</dbReference>
<organism evidence="3 4">
    <name type="scientific">Capnocytophaga gingivalis</name>
    <dbReference type="NCBI Taxonomy" id="1017"/>
    <lineage>
        <taxon>Bacteria</taxon>
        <taxon>Pseudomonadati</taxon>
        <taxon>Bacteroidota</taxon>
        <taxon>Flavobacteriia</taxon>
        <taxon>Flavobacteriales</taxon>
        <taxon>Flavobacteriaceae</taxon>
        <taxon>Capnocytophaga</taxon>
    </lineage>
</organism>
<dbReference type="KEGG" id="cgh:CGC50_02975"/>
<reference evidence="4" key="1">
    <citation type="submission" date="2017-06" db="EMBL/GenBank/DDBJ databases">
        <title>Capnocytophaga spp. assemblies.</title>
        <authorList>
            <person name="Gulvik C.A."/>
        </authorList>
    </citation>
    <scope>NUCLEOTIDE SEQUENCE [LARGE SCALE GENOMIC DNA]</scope>
    <source>
        <strain evidence="4">H1496</strain>
    </source>
</reference>
<dbReference type="InterPro" id="IPR002516">
    <property type="entry name" value="Glyco_trans_11"/>
</dbReference>
<dbReference type="OrthoDB" id="9794601at2"/>
<dbReference type="PANTHER" id="PTHR11927">
    <property type="entry name" value="GALACTOSIDE 2-L-FUCOSYLTRANSFERASE"/>
    <property type="match status" value="1"/>
</dbReference>
<protein>
    <recommendedName>
        <fullName evidence="5">Alpha-1,2-fucosyltransferase</fullName>
    </recommendedName>
</protein>
<dbReference type="Gene3D" id="3.40.50.11350">
    <property type="match status" value="1"/>
</dbReference>